<protein>
    <submittedName>
        <fullName evidence="1">Uncharacterized protein</fullName>
    </submittedName>
</protein>
<feature type="non-terminal residue" evidence="1">
    <location>
        <position position="1"/>
    </location>
</feature>
<name>X0XRX9_9ZZZZ</name>
<proteinExistence type="predicted"/>
<comment type="caution">
    <text evidence="1">The sequence shown here is derived from an EMBL/GenBank/DDBJ whole genome shotgun (WGS) entry which is preliminary data.</text>
</comment>
<reference evidence="1" key="1">
    <citation type="journal article" date="2014" name="Front. Microbiol.">
        <title>High frequency of phylogenetically diverse reductive dehalogenase-homologous genes in deep subseafloor sedimentary metagenomes.</title>
        <authorList>
            <person name="Kawai M."/>
            <person name="Futagami T."/>
            <person name="Toyoda A."/>
            <person name="Takaki Y."/>
            <person name="Nishi S."/>
            <person name="Hori S."/>
            <person name="Arai W."/>
            <person name="Tsubouchi T."/>
            <person name="Morono Y."/>
            <person name="Uchiyama I."/>
            <person name="Ito T."/>
            <person name="Fujiyama A."/>
            <person name="Inagaki F."/>
            <person name="Takami H."/>
        </authorList>
    </citation>
    <scope>NUCLEOTIDE SEQUENCE</scope>
    <source>
        <strain evidence="1">Expedition CK06-06</strain>
    </source>
</reference>
<accession>X0XRX9</accession>
<organism evidence="1">
    <name type="scientific">marine sediment metagenome</name>
    <dbReference type="NCBI Taxonomy" id="412755"/>
    <lineage>
        <taxon>unclassified sequences</taxon>
        <taxon>metagenomes</taxon>
        <taxon>ecological metagenomes</taxon>
    </lineage>
</organism>
<dbReference type="AlphaFoldDB" id="X0XRX9"/>
<evidence type="ECO:0000313" key="1">
    <source>
        <dbReference type="EMBL" id="GAG38082.1"/>
    </source>
</evidence>
<dbReference type="EMBL" id="BARS01043292">
    <property type="protein sequence ID" value="GAG38082.1"/>
    <property type="molecule type" value="Genomic_DNA"/>
</dbReference>
<sequence>HFCPDHLTDELKKILVQTLPVRKANKIDS</sequence>
<gene>
    <name evidence="1" type="ORF">S01H1_65564</name>
</gene>